<sequence>MSLDIPGASVTPLPSTDASKVAIAAVAQRVAAWADKHNTTVTPEQCEELAEILIDFTYAFITGYRAANR</sequence>
<reference evidence="1 2" key="1">
    <citation type="submission" date="2024-09" db="EMBL/GenBank/DDBJ databases">
        <authorList>
            <person name="Sun Q."/>
            <person name="Mori K."/>
        </authorList>
    </citation>
    <scope>NUCLEOTIDE SEQUENCE [LARGE SCALE GENOMIC DNA]</scope>
    <source>
        <strain evidence="1 2">TBRC 3947</strain>
    </source>
</reference>
<evidence type="ECO:0000313" key="1">
    <source>
        <dbReference type="EMBL" id="MFC0533318.1"/>
    </source>
</evidence>
<proteinExistence type="predicted"/>
<dbReference type="EMBL" id="JBHLUH010000081">
    <property type="protein sequence ID" value="MFC0533318.1"/>
    <property type="molecule type" value="Genomic_DNA"/>
</dbReference>
<protein>
    <submittedName>
        <fullName evidence="1">Uncharacterized protein</fullName>
    </submittedName>
</protein>
<comment type="caution">
    <text evidence="1">The sequence shown here is derived from an EMBL/GenBank/DDBJ whole genome shotgun (WGS) entry which is preliminary data.</text>
</comment>
<name>A0ABV6MF08_9ACTN</name>
<dbReference type="RefSeq" id="WP_377260763.1">
    <property type="nucleotide sequence ID" value="NZ_JBHLUH010000081.1"/>
</dbReference>
<evidence type="ECO:0000313" key="2">
    <source>
        <dbReference type="Proteomes" id="UP001589867"/>
    </source>
</evidence>
<keyword evidence="2" id="KW-1185">Reference proteome</keyword>
<gene>
    <name evidence="1" type="ORF">ACFFIA_37495</name>
</gene>
<dbReference type="Proteomes" id="UP001589867">
    <property type="component" value="Unassembled WGS sequence"/>
</dbReference>
<accession>A0ABV6MF08</accession>
<organism evidence="1 2">
    <name type="scientific">Phytohabitans kaempferiae</name>
    <dbReference type="NCBI Taxonomy" id="1620943"/>
    <lineage>
        <taxon>Bacteria</taxon>
        <taxon>Bacillati</taxon>
        <taxon>Actinomycetota</taxon>
        <taxon>Actinomycetes</taxon>
        <taxon>Micromonosporales</taxon>
        <taxon>Micromonosporaceae</taxon>
    </lineage>
</organism>